<organism evidence="1 2">
    <name type="scientific">Oryza meyeriana var. granulata</name>
    <dbReference type="NCBI Taxonomy" id="110450"/>
    <lineage>
        <taxon>Eukaryota</taxon>
        <taxon>Viridiplantae</taxon>
        <taxon>Streptophyta</taxon>
        <taxon>Embryophyta</taxon>
        <taxon>Tracheophyta</taxon>
        <taxon>Spermatophyta</taxon>
        <taxon>Magnoliopsida</taxon>
        <taxon>Liliopsida</taxon>
        <taxon>Poales</taxon>
        <taxon>Poaceae</taxon>
        <taxon>BOP clade</taxon>
        <taxon>Oryzoideae</taxon>
        <taxon>Oryzeae</taxon>
        <taxon>Oryzinae</taxon>
        <taxon>Oryza</taxon>
        <taxon>Oryza meyeriana</taxon>
    </lineage>
</organism>
<protein>
    <submittedName>
        <fullName evidence="1">Uncharacterized protein</fullName>
    </submittedName>
</protein>
<dbReference type="Proteomes" id="UP000479710">
    <property type="component" value="Unassembled WGS sequence"/>
</dbReference>
<accession>A0A6G1F6A0</accession>
<name>A0A6G1F6A0_9ORYZ</name>
<sequence>MRCQLPVGLVRPTSPRAGVWNGARGRACEAGEGGQRSCWWTGWVGWGPRAGTEETADHVASLARLALATVAHLAAVRSASATARLSISPEISFNLHFRRRLGQIQIQTTGVGLGFD</sequence>
<dbReference type="EMBL" id="SPHZ02000001">
    <property type="protein sequence ID" value="KAF0932359.1"/>
    <property type="molecule type" value="Genomic_DNA"/>
</dbReference>
<comment type="caution">
    <text evidence="1">The sequence shown here is derived from an EMBL/GenBank/DDBJ whole genome shotgun (WGS) entry which is preliminary data.</text>
</comment>
<dbReference type="AlphaFoldDB" id="A0A6G1F6A0"/>
<evidence type="ECO:0000313" key="1">
    <source>
        <dbReference type="EMBL" id="KAF0932359.1"/>
    </source>
</evidence>
<proteinExistence type="predicted"/>
<evidence type="ECO:0000313" key="2">
    <source>
        <dbReference type="Proteomes" id="UP000479710"/>
    </source>
</evidence>
<gene>
    <name evidence="1" type="ORF">E2562_010305</name>
</gene>
<reference evidence="1 2" key="1">
    <citation type="submission" date="2019-11" db="EMBL/GenBank/DDBJ databases">
        <title>Whole genome sequence of Oryza granulata.</title>
        <authorList>
            <person name="Li W."/>
        </authorList>
    </citation>
    <scope>NUCLEOTIDE SEQUENCE [LARGE SCALE GENOMIC DNA]</scope>
    <source>
        <strain evidence="2">cv. Menghai</strain>
        <tissue evidence="1">Leaf</tissue>
    </source>
</reference>
<keyword evidence="2" id="KW-1185">Reference proteome</keyword>